<reference evidence="6" key="1">
    <citation type="submission" date="2023-10" db="EMBL/GenBank/DDBJ databases">
        <title>Genome assembly of Pristionchus species.</title>
        <authorList>
            <person name="Yoshida K."/>
            <person name="Sommer R.J."/>
        </authorList>
    </citation>
    <scope>NUCLEOTIDE SEQUENCE</scope>
    <source>
        <strain evidence="6">RS5133</strain>
    </source>
</reference>
<name>A0AAV5WCP3_9BILA</name>
<dbReference type="Proteomes" id="UP001432322">
    <property type="component" value="Unassembled WGS sequence"/>
</dbReference>
<comment type="caution">
    <text evidence="6">The sequence shown here is derived from an EMBL/GenBank/DDBJ whole genome shotgun (WGS) entry which is preliminary data.</text>
</comment>
<evidence type="ECO:0000313" key="6">
    <source>
        <dbReference type="EMBL" id="GMT27594.1"/>
    </source>
</evidence>
<gene>
    <name evidence="6" type="ORF">PFISCL1PPCAC_18891</name>
</gene>
<dbReference type="PANTHER" id="PTHR24096">
    <property type="entry name" value="LONG-CHAIN-FATTY-ACID--COA LIGASE"/>
    <property type="match status" value="1"/>
</dbReference>
<keyword evidence="3" id="KW-0436">Ligase</keyword>
<dbReference type="GO" id="GO:0016405">
    <property type="term" value="F:CoA-ligase activity"/>
    <property type="evidence" value="ECO:0007669"/>
    <property type="project" value="TreeGrafter"/>
</dbReference>
<dbReference type="SUPFAM" id="SSF56801">
    <property type="entry name" value="Acetyl-CoA synthetase-like"/>
    <property type="match status" value="1"/>
</dbReference>
<comment type="similarity">
    <text evidence="2">Belongs to the ATP-dependent AMP-binding enzyme family.</text>
</comment>
<evidence type="ECO:0000259" key="5">
    <source>
        <dbReference type="Pfam" id="PF00501"/>
    </source>
</evidence>
<sequence length="427" mass="47920">FSHTSVSADASCKLSSALIEVSYLQLVNWIFQDPMKSPFAPVTPPCITIAERLFNSLEKMSQESPRRIAVMEADDPSKCLTHKQLLDGAHSIAAFLKSRSFIAGDRATVLLRNCIEFPIFHLGVWAAQGALIGLSVAFKINEMAVQLNNSQSTVILTTEDMIDFVMEATALCTNIKTIICIRTTDKPLPEGVFDFYQTATFPHNAVHPNGAMEDPALIFYSSGTTGVPKGVVHTQRTCHAAVEHLLNHWIDEIYPALGVADVNWKKEFQVMFLPCSHLMGFTLLNWFLLIGSPVVLVREFNGPLISNMIAKFKPRYLMGYPTIISYFAKDPFGRSADLSSVKCVIVFESGDCKRVHAAPRKCKVHCSRLRHDRTRLLQSSSTSEGGIQFFLWNCSRNVRAEDNRYRDWRMLQTCPNASEAKYLNLFR</sequence>
<feature type="non-terminal residue" evidence="6">
    <location>
        <position position="1"/>
    </location>
</feature>
<accession>A0AAV5WCP3</accession>
<dbReference type="InterPro" id="IPR000873">
    <property type="entry name" value="AMP-dep_synth/lig_dom"/>
</dbReference>
<protein>
    <recommendedName>
        <fullName evidence="5">AMP-dependent synthetase/ligase domain-containing protein</fullName>
    </recommendedName>
</protein>
<proteinExistence type="inferred from homology"/>
<evidence type="ECO:0000313" key="7">
    <source>
        <dbReference type="Proteomes" id="UP001432322"/>
    </source>
</evidence>
<keyword evidence="4" id="KW-0576">Peroxisome</keyword>
<dbReference type="PANTHER" id="PTHR24096:SF149">
    <property type="entry name" value="AMP-BINDING DOMAIN-CONTAINING PROTEIN-RELATED"/>
    <property type="match status" value="1"/>
</dbReference>
<dbReference type="PROSITE" id="PS00455">
    <property type="entry name" value="AMP_BINDING"/>
    <property type="match status" value="1"/>
</dbReference>
<feature type="domain" description="AMP-dependent synthetase/ligase" evidence="5">
    <location>
        <begin position="59"/>
        <end position="346"/>
    </location>
</feature>
<dbReference type="Gene3D" id="3.40.50.12780">
    <property type="entry name" value="N-terminal domain of ligase-like"/>
    <property type="match status" value="1"/>
</dbReference>
<dbReference type="InterPro" id="IPR042099">
    <property type="entry name" value="ANL_N_sf"/>
</dbReference>
<dbReference type="Pfam" id="PF00501">
    <property type="entry name" value="AMP-binding"/>
    <property type="match status" value="1"/>
</dbReference>
<dbReference type="AlphaFoldDB" id="A0AAV5WCP3"/>
<organism evidence="6 7">
    <name type="scientific">Pristionchus fissidentatus</name>
    <dbReference type="NCBI Taxonomy" id="1538716"/>
    <lineage>
        <taxon>Eukaryota</taxon>
        <taxon>Metazoa</taxon>
        <taxon>Ecdysozoa</taxon>
        <taxon>Nematoda</taxon>
        <taxon>Chromadorea</taxon>
        <taxon>Rhabditida</taxon>
        <taxon>Rhabditina</taxon>
        <taxon>Diplogasteromorpha</taxon>
        <taxon>Diplogasteroidea</taxon>
        <taxon>Neodiplogasteridae</taxon>
        <taxon>Pristionchus</taxon>
    </lineage>
</organism>
<comment type="subcellular location">
    <subcellularLocation>
        <location evidence="1">Peroxisome</location>
    </subcellularLocation>
</comment>
<evidence type="ECO:0000256" key="4">
    <source>
        <dbReference type="ARBA" id="ARBA00023140"/>
    </source>
</evidence>
<evidence type="ECO:0000256" key="3">
    <source>
        <dbReference type="ARBA" id="ARBA00022598"/>
    </source>
</evidence>
<evidence type="ECO:0000256" key="1">
    <source>
        <dbReference type="ARBA" id="ARBA00004275"/>
    </source>
</evidence>
<dbReference type="EMBL" id="BTSY01000005">
    <property type="protein sequence ID" value="GMT27594.1"/>
    <property type="molecule type" value="Genomic_DNA"/>
</dbReference>
<dbReference type="InterPro" id="IPR020845">
    <property type="entry name" value="AMP-binding_CS"/>
</dbReference>
<evidence type="ECO:0000256" key="2">
    <source>
        <dbReference type="ARBA" id="ARBA00006432"/>
    </source>
</evidence>
<keyword evidence="7" id="KW-1185">Reference proteome</keyword>
<dbReference type="GO" id="GO:0005777">
    <property type="term" value="C:peroxisome"/>
    <property type="evidence" value="ECO:0007669"/>
    <property type="project" value="UniProtKB-SubCell"/>
</dbReference>